<gene>
    <name evidence="10" type="ORF">DSM106972_096130</name>
</gene>
<evidence type="ECO:0000256" key="1">
    <source>
        <dbReference type="ARBA" id="ARBA00004651"/>
    </source>
</evidence>
<evidence type="ECO:0000256" key="4">
    <source>
        <dbReference type="ARBA" id="ARBA00022475"/>
    </source>
</evidence>
<keyword evidence="6 9" id="KW-1133">Transmembrane helix</keyword>
<dbReference type="InterPro" id="IPR003445">
    <property type="entry name" value="Cat_transpt"/>
</dbReference>
<dbReference type="Proteomes" id="UP000271624">
    <property type="component" value="Unassembled WGS sequence"/>
</dbReference>
<evidence type="ECO:0000256" key="7">
    <source>
        <dbReference type="ARBA" id="ARBA00023065"/>
    </source>
</evidence>
<dbReference type="RefSeq" id="WP_233787711.1">
    <property type="nucleotide sequence ID" value="NZ_RSCL01000058.1"/>
</dbReference>
<dbReference type="GO" id="GO:0030001">
    <property type="term" value="P:metal ion transport"/>
    <property type="evidence" value="ECO:0007669"/>
    <property type="project" value="UniProtKB-ARBA"/>
</dbReference>
<sequence>MKTKAQQINPHIHSILHDVGLLLHVPGVMAVASLPICLWFREYYVVWGFLITAISSLLIGQLLYRNFQVKGETQLRHAMIIAALSWAIIPFLGAIPFWVTASFFANAQTPVTIREFQDFWNALFEAVSGFTSAGLTVTLNESRLPHSLQWWRSFMQWIGGVGVIVLVLSVSEPNTDAYQLYSAEGRSKRIAATVSATVRRIWWIYLLYTGFSILLFRITGMPWWDAINHGLTGISTGGFSIQDDSIASYNSAVQLAVIVVMTLGAISFPIHYQFITQKRLSALWQDSQHKALWLLLALGSFVLLFENRWFFGSFIWIDSLFQWVSALGTCGFETADLGNWSSSAKLLLSLGMVVGGAAGSTVGGIKLNRLVSFGKAVVWHLQKVVLQPNQSMYYRVEGEIVTEAEASRTVEAATVLIVLWLSGITLGVVVLLHVAPGYSLIDVIFEAASALGSVGLSVGITHPDLHWLGKLTLILLMWIGRLEIVPVVVLFLSLFKLHRLKF</sequence>
<name>A0A433UI36_9CYAN</name>
<dbReference type="GO" id="GO:0008324">
    <property type="term" value="F:monoatomic cation transmembrane transporter activity"/>
    <property type="evidence" value="ECO:0007669"/>
    <property type="project" value="InterPro"/>
</dbReference>
<feature type="transmembrane region" description="Helical" evidence="9">
    <location>
        <begin position="47"/>
        <end position="67"/>
    </location>
</feature>
<dbReference type="Pfam" id="PF02386">
    <property type="entry name" value="TrkH"/>
    <property type="match status" value="1"/>
</dbReference>
<evidence type="ECO:0000256" key="3">
    <source>
        <dbReference type="ARBA" id="ARBA00022448"/>
    </source>
</evidence>
<evidence type="ECO:0000256" key="8">
    <source>
        <dbReference type="ARBA" id="ARBA00023136"/>
    </source>
</evidence>
<keyword evidence="4" id="KW-1003">Cell membrane</keyword>
<feature type="transmembrane region" description="Helical" evidence="9">
    <location>
        <begin position="21"/>
        <end position="41"/>
    </location>
</feature>
<dbReference type="AlphaFoldDB" id="A0A433UI36"/>
<evidence type="ECO:0000256" key="6">
    <source>
        <dbReference type="ARBA" id="ARBA00022989"/>
    </source>
</evidence>
<keyword evidence="8 9" id="KW-0472">Membrane</keyword>
<evidence type="ECO:0000313" key="10">
    <source>
        <dbReference type="EMBL" id="RUS93464.1"/>
    </source>
</evidence>
<feature type="transmembrane region" description="Helical" evidence="9">
    <location>
        <begin position="151"/>
        <end position="170"/>
    </location>
</feature>
<comment type="similarity">
    <text evidence="2">Belongs to the TrkH potassium transport family.</text>
</comment>
<dbReference type="GO" id="GO:0005886">
    <property type="term" value="C:plasma membrane"/>
    <property type="evidence" value="ECO:0007669"/>
    <property type="project" value="UniProtKB-SubCell"/>
</dbReference>
<feature type="transmembrane region" description="Helical" evidence="9">
    <location>
        <begin position="79"/>
        <end position="99"/>
    </location>
</feature>
<reference evidence="10" key="2">
    <citation type="journal article" date="2019" name="Genome Biol. Evol.">
        <title>Day and night: Metabolic profiles and evolutionary relationships of six axenic non-marine cyanobacteria.</title>
        <authorList>
            <person name="Will S.E."/>
            <person name="Henke P."/>
            <person name="Boedeker C."/>
            <person name="Huang S."/>
            <person name="Brinkmann H."/>
            <person name="Rohde M."/>
            <person name="Jarek M."/>
            <person name="Friedl T."/>
            <person name="Seufert S."/>
            <person name="Schumacher M."/>
            <person name="Overmann J."/>
            <person name="Neumann-Schaal M."/>
            <person name="Petersen J."/>
        </authorList>
    </citation>
    <scope>NUCLEOTIDE SEQUENCE [LARGE SCALE GENOMIC DNA]</scope>
    <source>
        <strain evidence="10">PCC 7102</strain>
    </source>
</reference>
<comment type="caution">
    <text evidence="10">The sequence shown here is derived from an EMBL/GenBank/DDBJ whole genome shotgun (WGS) entry which is preliminary data.</text>
</comment>
<feature type="transmembrane region" description="Helical" evidence="9">
    <location>
        <begin position="473"/>
        <end position="495"/>
    </location>
</feature>
<evidence type="ECO:0000256" key="9">
    <source>
        <dbReference type="SAM" id="Phobius"/>
    </source>
</evidence>
<feature type="transmembrane region" description="Helical" evidence="9">
    <location>
        <begin position="190"/>
        <end position="216"/>
    </location>
</feature>
<reference evidence="10" key="1">
    <citation type="submission" date="2018-12" db="EMBL/GenBank/DDBJ databases">
        <authorList>
            <person name="Will S."/>
            <person name="Neumann-Schaal M."/>
            <person name="Henke P."/>
        </authorList>
    </citation>
    <scope>NUCLEOTIDE SEQUENCE</scope>
    <source>
        <strain evidence="10">PCC 7102</strain>
    </source>
</reference>
<keyword evidence="5 9" id="KW-0812">Transmembrane</keyword>
<organism evidence="10 11">
    <name type="scientific">Dulcicalothrix desertica PCC 7102</name>
    <dbReference type="NCBI Taxonomy" id="232991"/>
    <lineage>
        <taxon>Bacteria</taxon>
        <taxon>Bacillati</taxon>
        <taxon>Cyanobacteriota</taxon>
        <taxon>Cyanophyceae</taxon>
        <taxon>Nostocales</taxon>
        <taxon>Calotrichaceae</taxon>
        <taxon>Dulcicalothrix</taxon>
    </lineage>
</organism>
<proteinExistence type="inferred from homology"/>
<dbReference type="EMBL" id="RSCL01000058">
    <property type="protein sequence ID" value="RUS93464.1"/>
    <property type="molecule type" value="Genomic_DNA"/>
</dbReference>
<feature type="transmembrane region" description="Helical" evidence="9">
    <location>
        <begin position="253"/>
        <end position="272"/>
    </location>
</feature>
<dbReference type="PANTHER" id="PTHR32024">
    <property type="entry name" value="TRK SYSTEM POTASSIUM UPTAKE PROTEIN TRKG-RELATED"/>
    <property type="match status" value="1"/>
</dbReference>
<feature type="transmembrane region" description="Helical" evidence="9">
    <location>
        <begin position="292"/>
        <end position="317"/>
    </location>
</feature>
<evidence type="ECO:0000256" key="5">
    <source>
        <dbReference type="ARBA" id="ARBA00022692"/>
    </source>
</evidence>
<evidence type="ECO:0000256" key="2">
    <source>
        <dbReference type="ARBA" id="ARBA00009137"/>
    </source>
</evidence>
<evidence type="ECO:0000313" key="11">
    <source>
        <dbReference type="Proteomes" id="UP000271624"/>
    </source>
</evidence>
<keyword evidence="7" id="KW-0406">Ion transport</keyword>
<protein>
    <submittedName>
        <fullName evidence="10">Potassium transporter Trk</fullName>
    </submittedName>
</protein>
<keyword evidence="3" id="KW-0813">Transport</keyword>
<dbReference type="PANTHER" id="PTHR32024:SF2">
    <property type="entry name" value="TRK SYSTEM POTASSIUM UPTAKE PROTEIN TRKG-RELATED"/>
    <property type="match status" value="1"/>
</dbReference>
<accession>A0A433UI36</accession>
<comment type="subcellular location">
    <subcellularLocation>
        <location evidence="1">Cell membrane</location>
        <topology evidence="1">Multi-pass membrane protein</topology>
    </subcellularLocation>
</comment>
<feature type="transmembrane region" description="Helical" evidence="9">
    <location>
        <begin position="415"/>
        <end position="435"/>
    </location>
</feature>
<feature type="transmembrane region" description="Helical" evidence="9">
    <location>
        <begin position="346"/>
        <end position="365"/>
    </location>
</feature>
<keyword evidence="11" id="KW-1185">Reference proteome</keyword>